<keyword evidence="2" id="KW-0548">Nucleotidyltransferase</keyword>
<evidence type="ECO:0000313" key="13">
    <source>
        <dbReference type="Proteomes" id="UP001302949"/>
    </source>
</evidence>
<evidence type="ECO:0000256" key="2">
    <source>
        <dbReference type="ARBA" id="ARBA00022695"/>
    </source>
</evidence>
<gene>
    <name evidence="12" type="ORF">VB248_12535</name>
</gene>
<dbReference type="CDD" id="cd05400">
    <property type="entry name" value="NT_2-5OAS_ClassI-CCAase"/>
    <property type="match status" value="1"/>
</dbReference>
<evidence type="ECO:0000256" key="9">
    <source>
        <dbReference type="ARBA" id="ARBA00044145"/>
    </source>
</evidence>
<name>A0ABU5QAU2_9BACT</name>
<dbReference type="InterPro" id="IPR048445">
    <property type="entry name" value="DncV-like_NTFase"/>
</dbReference>
<evidence type="ECO:0000256" key="1">
    <source>
        <dbReference type="ARBA" id="ARBA00022679"/>
    </source>
</evidence>
<evidence type="ECO:0000256" key="7">
    <source>
        <dbReference type="ARBA" id="ARBA00023080"/>
    </source>
</evidence>
<comment type="caution">
    <text evidence="12">The sequence shown here is derived from an EMBL/GenBank/DDBJ whole genome shotgun (WGS) entry which is preliminary data.</text>
</comment>
<evidence type="ECO:0000313" key="12">
    <source>
        <dbReference type="EMBL" id="MEA5139971.1"/>
    </source>
</evidence>
<keyword evidence="13" id="KW-1185">Reference proteome</keyword>
<protein>
    <recommendedName>
        <fullName evidence="9">Cyclic GMP-AMP synthase</fullName>
    </recommendedName>
</protein>
<evidence type="ECO:0000259" key="11">
    <source>
        <dbReference type="Pfam" id="PF21654"/>
    </source>
</evidence>
<evidence type="ECO:0000256" key="5">
    <source>
        <dbReference type="ARBA" id="ARBA00022840"/>
    </source>
</evidence>
<sequence length="411" mass="47304">MLTEEQKKEFNEILTELGSSLDISETQFNTAVASYNAVGGWLTKDDSLLKPYNPKVLPQGSIIIGTTIKPINKDDDMDLDLVCQLSGKAPYWTQKNVKDIVGQQIEKHKTYESLMDEEGRRCWTLKYRTSSKNDDKYHMDILPAIISKDYEIILEKSLSSSFSQENVDSLAIRITDTELLNYSWETNPENWLKSNPFGYAQWFLNRAELNIQKSILLSESLKPVPKYQTNKLPLQRAVQILKRHRDMMFKGNKDKPISVIITTLSGYAYNKETNVLDSLYSIIESMENYIETKYDSKTGKYYKHIANPVNPEENFADKWVEYPEKEVNFYKWLNAVRRDIKDASQLKGKFRIQESLSKSFGDDVVNTTFINLGNNTRILTEQGSNRFDTKVGITALGANTIKPHNFYGNNE</sequence>
<evidence type="ECO:0000256" key="10">
    <source>
        <dbReference type="ARBA" id="ARBA00048304"/>
    </source>
</evidence>
<dbReference type="InterPro" id="IPR006116">
    <property type="entry name" value="NT_2-5OAS_ClassI-CCAase"/>
</dbReference>
<accession>A0ABU5QAU2</accession>
<keyword evidence="1" id="KW-0808">Transferase</keyword>
<reference evidence="12 13" key="1">
    <citation type="submission" date="2023-12" db="EMBL/GenBank/DDBJ databases">
        <title>Novel species of the genus Arcicella isolated from rivers.</title>
        <authorList>
            <person name="Lu H."/>
        </authorList>
    </citation>
    <scope>NUCLEOTIDE SEQUENCE [LARGE SCALE GENOMIC DNA]</scope>
    <source>
        <strain evidence="12 13">KCTC 23307</strain>
    </source>
</reference>
<evidence type="ECO:0000256" key="6">
    <source>
        <dbReference type="ARBA" id="ARBA00022842"/>
    </source>
</evidence>
<proteinExistence type="predicted"/>
<dbReference type="Proteomes" id="UP001302949">
    <property type="component" value="Unassembled WGS sequence"/>
</dbReference>
<comment type="catalytic activity">
    <reaction evidence="10">
        <text>GTP + ATP = 3',3'-cGAMP + 2 diphosphate</text>
        <dbReference type="Rhea" id="RHEA:35647"/>
        <dbReference type="ChEBI" id="CHEBI:30616"/>
        <dbReference type="ChEBI" id="CHEBI:33019"/>
        <dbReference type="ChEBI" id="CHEBI:37565"/>
        <dbReference type="ChEBI" id="CHEBI:71501"/>
    </reaction>
    <physiologicalReaction direction="left-to-right" evidence="10">
        <dbReference type="Rhea" id="RHEA:35648"/>
    </physiologicalReaction>
</comment>
<feature type="domain" description="Cyclic GMP-AMP synthase DncV-like nucleotidyltransferase" evidence="11">
    <location>
        <begin position="54"/>
        <end position="141"/>
    </location>
</feature>
<evidence type="ECO:0000256" key="3">
    <source>
        <dbReference type="ARBA" id="ARBA00022723"/>
    </source>
</evidence>
<keyword evidence="8" id="KW-0051">Antiviral defense</keyword>
<keyword evidence="4" id="KW-0547">Nucleotide-binding</keyword>
<keyword evidence="6" id="KW-0460">Magnesium</keyword>
<evidence type="ECO:0000256" key="8">
    <source>
        <dbReference type="ARBA" id="ARBA00023118"/>
    </source>
</evidence>
<dbReference type="EMBL" id="JAYFUM010000014">
    <property type="protein sequence ID" value="MEA5139971.1"/>
    <property type="molecule type" value="Genomic_DNA"/>
</dbReference>
<dbReference type="Pfam" id="PF21654">
    <property type="entry name" value="DncV-like_NTFase"/>
    <property type="match status" value="1"/>
</dbReference>
<evidence type="ECO:0000256" key="4">
    <source>
        <dbReference type="ARBA" id="ARBA00022741"/>
    </source>
</evidence>
<keyword evidence="7" id="KW-0546">Nucleotide metabolism</keyword>
<keyword evidence="3" id="KW-0479">Metal-binding</keyword>
<keyword evidence="5" id="KW-0067">ATP-binding</keyword>
<dbReference type="RefSeq" id="WP_323297130.1">
    <property type="nucleotide sequence ID" value="NZ_JAYFUM010000014.1"/>
</dbReference>
<organism evidence="12 13">
    <name type="scientific">Arcicella rigui</name>
    <dbReference type="NCBI Taxonomy" id="797020"/>
    <lineage>
        <taxon>Bacteria</taxon>
        <taxon>Pseudomonadati</taxon>
        <taxon>Bacteroidota</taxon>
        <taxon>Cytophagia</taxon>
        <taxon>Cytophagales</taxon>
        <taxon>Flectobacillaceae</taxon>
        <taxon>Arcicella</taxon>
    </lineage>
</organism>